<protein>
    <submittedName>
        <fullName evidence="1">Uncharacterized protein</fullName>
    </submittedName>
</protein>
<dbReference type="AlphaFoldDB" id="A0A2H6BWK8"/>
<organism evidence="1 2">
    <name type="scientific">Microcystis aeruginosa NIES-298</name>
    <dbReference type="NCBI Taxonomy" id="449468"/>
    <lineage>
        <taxon>Bacteria</taxon>
        <taxon>Bacillati</taxon>
        <taxon>Cyanobacteriota</taxon>
        <taxon>Cyanophyceae</taxon>
        <taxon>Oscillatoriophycideae</taxon>
        <taxon>Chroococcales</taxon>
        <taxon>Microcystaceae</taxon>
        <taxon>Microcystis</taxon>
    </lineage>
</organism>
<comment type="caution">
    <text evidence="1">The sequence shown here is derived from an EMBL/GenBank/DDBJ whole genome shotgun (WGS) entry which is preliminary data.</text>
</comment>
<gene>
    <name evidence="1" type="ORF">BGM30_36600</name>
</gene>
<dbReference type="EMBL" id="BEYQ01000013">
    <property type="protein sequence ID" value="GBD54567.1"/>
    <property type="molecule type" value="Genomic_DNA"/>
</dbReference>
<sequence>MIGELNGYKQVYQLQLELDNLEQEAIKMAKVAINLEQYLKPIIGQFQGLIDRVVTIDGELSRSVSEKDASSLAVG</sequence>
<evidence type="ECO:0000313" key="1">
    <source>
        <dbReference type="EMBL" id="GBD54567.1"/>
    </source>
</evidence>
<evidence type="ECO:0000313" key="2">
    <source>
        <dbReference type="Proteomes" id="UP000236321"/>
    </source>
</evidence>
<proteinExistence type="predicted"/>
<reference evidence="2" key="1">
    <citation type="submission" date="2017-12" db="EMBL/GenBank/DDBJ databases">
        <title>Improved Draft Genome Sequence of Microcystis aeruginosa NIES-298, a Microcystin-Producing Cyanobacterium from Lake Kasumigaura, Japan.</title>
        <authorList>
            <person name="Yamaguchi H."/>
            <person name="Suzuki S."/>
            <person name="Kawachi M."/>
        </authorList>
    </citation>
    <scope>NUCLEOTIDE SEQUENCE [LARGE SCALE GENOMIC DNA]</scope>
    <source>
        <strain evidence="2">NIES-298</strain>
    </source>
</reference>
<dbReference type="Proteomes" id="UP000236321">
    <property type="component" value="Unassembled WGS sequence"/>
</dbReference>
<name>A0A2H6BWK8_MICAE</name>
<accession>A0A2H6BWK8</accession>